<dbReference type="PANTHER" id="PTHR28620">
    <property type="entry name" value="CENTROMERE PROTEIN V"/>
    <property type="match status" value="1"/>
</dbReference>
<accession>A0A9P8CB46</accession>
<dbReference type="InterPro" id="IPR006913">
    <property type="entry name" value="CENP-V/GFA"/>
</dbReference>
<evidence type="ECO:0000256" key="3">
    <source>
        <dbReference type="ARBA" id="ARBA00022833"/>
    </source>
</evidence>
<feature type="domain" description="CENP-V/GFA" evidence="4">
    <location>
        <begin position="144"/>
        <end position="277"/>
    </location>
</feature>
<keyword evidence="2" id="KW-0479">Metal-binding</keyword>
<evidence type="ECO:0000259" key="4">
    <source>
        <dbReference type="PROSITE" id="PS51891"/>
    </source>
</evidence>
<protein>
    <submittedName>
        <fullName evidence="5">Glutathione-dependent formaldehyde-activating gfa</fullName>
    </submittedName>
</protein>
<organism evidence="5 6">
    <name type="scientific">Calycina marina</name>
    <dbReference type="NCBI Taxonomy" id="1763456"/>
    <lineage>
        <taxon>Eukaryota</taxon>
        <taxon>Fungi</taxon>
        <taxon>Dikarya</taxon>
        <taxon>Ascomycota</taxon>
        <taxon>Pezizomycotina</taxon>
        <taxon>Leotiomycetes</taxon>
        <taxon>Helotiales</taxon>
        <taxon>Pezizellaceae</taxon>
        <taxon>Calycina</taxon>
    </lineage>
</organism>
<dbReference type="Pfam" id="PF04828">
    <property type="entry name" value="GFA"/>
    <property type="match status" value="2"/>
</dbReference>
<gene>
    <name evidence="5" type="ORF">BJ878DRAFT_483778</name>
</gene>
<dbReference type="AlphaFoldDB" id="A0A9P8CB46"/>
<feature type="domain" description="CENP-V/GFA" evidence="4">
    <location>
        <begin position="9"/>
        <end position="132"/>
    </location>
</feature>
<dbReference type="InterPro" id="IPR011057">
    <property type="entry name" value="Mss4-like_sf"/>
</dbReference>
<dbReference type="OrthoDB" id="2993351at2759"/>
<evidence type="ECO:0000256" key="2">
    <source>
        <dbReference type="ARBA" id="ARBA00022723"/>
    </source>
</evidence>
<name>A0A9P8CB46_9HELO</name>
<evidence type="ECO:0000313" key="5">
    <source>
        <dbReference type="EMBL" id="KAG9240524.1"/>
    </source>
</evidence>
<evidence type="ECO:0000313" key="6">
    <source>
        <dbReference type="Proteomes" id="UP000887226"/>
    </source>
</evidence>
<dbReference type="PROSITE" id="PS51891">
    <property type="entry name" value="CENP_V_GFA"/>
    <property type="match status" value="2"/>
</dbReference>
<dbReference type="Gene3D" id="2.170.150.70">
    <property type="match status" value="2"/>
</dbReference>
<evidence type="ECO:0000256" key="1">
    <source>
        <dbReference type="ARBA" id="ARBA00005495"/>
    </source>
</evidence>
<comment type="caution">
    <text evidence="5">The sequence shown here is derived from an EMBL/GenBank/DDBJ whole genome shotgun (WGS) entry which is preliminary data.</text>
</comment>
<dbReference type="PANTHER" id="PTHR28620:SF1">
    <property type="entry name" value="CENP-V_GFA DOMAIN-CONTAINING PROTEIN"/>
    <property type="match status" value="1"/>
</dbReference>
<sequence>MASTDESVYKGNCHCGSYRFEFHLREHIKPVKCDCLLCRKQGYLWQFLLQASIVVSRDDGHMVQYNSAELQHQVGLSQLNLLRLAHIPKFCSKCGSGVLGEHLVGPLKGEKLVNLRMLRGLDLFKLEVEGQDTSTSVGQLALNTCGACYCGRVKVEITAPLLDLKLKEDNCSICTRNAWAGVYATTAQVKLAGMENVTEYQFGRKFMGHPFCITCGVHVYMNVYGPPKSVVDRLPEERKEMIRKNLDLKPVNIRVLEGVELEHLNIERSEEGTDGYEQDVLGLS</sequence>
<dbReference type="GO" id="GO:0016846">
    <property type="term" value="F:carbon-sulfur lyase activity"/>
    <property type="evidence" value="ECO:0007669"/>
    <property type="project" value="InterPro"/>
</dbReference>
<dbReference type="Proteomes" id="UP000887226">
    <property type="component" value="Unassembled WGS sequence"/>
</dbReference>
<reference evidence="5" key="1">
    <citation type="journal article" date="2021" name="IMA Fungus">
        <title>Genomic characterization of three marine fungi, including Emericellopsis atlantica sp. nov. with signatures of a generalist lifestyle and marine biomass degradation.</title>
        <authorList>
            <person name="Hagestad O.C."/>
            <person name="Hou L."/>
            <person name="Andersen J.H."/>
            <person name="Hansen E.H."/>
            <person name="Altermark B."/>
            <person name="Li C."/>
            <person name="Kuhnert E."/>
            <person name="Cox R.J."/>
            <person name="Crous P.W."/>
            <person name="Spatafora J.W."/>
            <person name="Lail K."/>
            <person name="Amirebrahimi M."/>
            <person name="Lipzen A."/>
            <person name="Pangilinan J."/>
            <person name="Andreopoulos W."/>
            <person name="Hayes R.D."/>
            <person name="Ng V."/>
            <person name="Grigoriev I.V."/>
            <person name="Jackson S.A."/>
            <person name="Sutton T.D.S."/>
            <person name="Dobson A.D.W."/>
            <person name="Rama T."/>
        </authorList>
    </citation>
    <scope>NUCLEOTIDE SEQUENCE</scope>
    <source>
        <strain evidence="5">TRa3180A</strain>
    </source>
</reference>
<dbReference type="SUPFAM" id="SSF51316">
    <property type="entry name" value="Mss4-like"/>
    <property type="match status" value="2"/>
</dbReference>
<keyword evidence="3" id="KW-0862">Zinc</keyword>
<dbReference type="EMBL" id="MU254420">
    <property type="protein sequence ID" value="KAG9240524.1"/>
    <property type="molecule type" value="Genomic_DNA"/>
</dbReference>
<comment type="similarity">
    <text evidence="1">Belongs to the Gfa family.</text>
</comment>
<dbReference type="InterPro" id="IPR052355">
    <property type="entry name" value="CENP-V-like"/>
</dbReference>
<proteinExistence type="inferred from homology"/>
<keyword evidence="6" id="KW-1185">Reference proteome</keyword>
<dbReference type="GO" id="GO:0046872">
    <property type="term" value="F:metal ion binding"/>
    <property type="evidence" value="ECO:0007669"/>
    <property type="project" value="UniProtKB-KW"/>
</dbReference>